<feature type="chain" id="PRO_5045350202" evidence="13">
    <location>
        <begin position="24"/>
        <end position="113"/>
    </location>
</feature>
<dbReference type="RefSeq" id="XP_010491573.1">
    <property type="nucleotide sequence ID" value="XM_010493271.2"/>
</dbReference>
<evidence type="ECO:0000256" key="5">
    <source>
        <dbReference type="ARBA" id="ARBA00022974"/>
    </source>
</evidence>
<proteinExistence type="inferred from homology"/>
<feature type="signal peptide" evidence="13">
    <location>
        <begin position="1"/>
        <end position="23"/>
    </location>
</feature>
<evidence type="ECO:0000256" key="4">
    <source>
        <dbReference type="ARBA" id="ARBA00022729"/>
    </source>
</evidence>
<keyword evidence="12" id="KW-0812">Transmembrane</keyword>
<comment type="similarity">
    <text evidence="10">Belongs to the classical AGP family.</text>
</comment>
<keyword evidence="8" id="KW-0449">Lipoprotein</keyword>
<evidence type="ECO:0000256" key="13">
    <source>
        <dbReference type="SAM" id="SignalP"/>
    </source>
</evidence>
<dbReference type="InterPro" id="IPR044959">
    <property type="entry name" value="AGP"/>
</dbReference>
<organism evidence="14 15">
    <name type="scientific">Camelina sativa</name>
    <name type="common">False flax</name>
    <name type="synonym">Myagrum sativum</name>
    <dbReference type="NCBI Taxonomy" id="90675"/>
    <lineage>
        <taxon>Eukaryota</taxon>
        <taxon>Viridiplantae</taxon>
        <taxon>Streptophyta</taxon>
        <taxon>Embryophyta</taxon>
        <taxon>Tracheophyta</taxon>
        <taxon>Spermatophyta</taxon>
        <taxon>Magnoliopsida</taxon>
        <taxon>eudicotyledons</taxon>
        <taxon>Gunneridae</taxon>
        <taxon>Pentapetalae</taxon>
        <taxon>rosids</taxon>
        <taxon>malvids</taxon>
        <taxon>Brassicales</taxon>
        <taxon>Brassicaceae</taxon>
        <taxon>Camelineae</taxon>
        <taxon>Camelina</taxon>
    </lineage>
</organism>
<name>A0ABM0XVE8_CAMSA</name>
<reference evidence="15" key="2">
    <citation type="submission" date="2025-08" db="UniProtKB">
        <authorList>
            <consortium name="RefSeq"/>
        </authorList>
    </citation>
    <scope>IDENTIFICATION</scope>
    <source>
        <tissue evidence="15">Leaf</tissue>
    </source>
</reference>
<feature type="region of interest" description="Disordered" evidence="11">
    <location>
        <begin position="27"/>
        <end position="86"/>
    </location>
</feature>
<evidence type="ECO:0000256" key="8">
    <source>
        <dbReference type="ARBA" id="ARBA00023288"/>
    </source>
</evidence>
<comment type="function">
    <text evidence="9">Proteoglycan that seems to be implicated in diverse developmental roles such as differentiation, cell-cell recognition, embryogenesis and programmed cell death.</text>
</comment>
<evidence type="ECO:0000313" key="14">
    <source>
        <dbReference type="Proteomes" id="UP000694864"/>
    </source>
</evidence>
<sequence length="113" mass="11142">MSISRSTIVLLFVATLLISSVVAAQSPAPAPFSGGGRRMISPSSSKTPSPKSSALPPQADSPSIDAPALSPSSISDSPSEAPAPALGSNAASNRYTVFGGSVAVFLCAAVLAI</sequence>
<keyword evidence="3" id="KW-0336">GPI-anchor</keyword>
<protein>
    <submittedName>
        <fullName evidence="15">Classical arabinogalactan protein 1-like</fullName>
    </submittedName>
</protein>
<dbReference type="PANTHER" id="PTHR36321">
    <property type="entry name" value="CLASSICAL ARABINOGALACTAN PROTEIN 9"/>
    <property type="match status" value="1"/>
</dbReference>
<evidence type="ECO:0000256" key="12">
    <source>
        <dbReference type="SAM" id="Phobius"/>
    </source>
</evidence>
<evidence type="ECO:0000313" key="15">
    <source>
        <dbReference type="RefSeq" id="XP_010491573.1"/>
    </source>
</evidence>
<comment type="subcellular location">
    <subcellularLocation>
        <location evidence="1">Cell membrane</location>
        <topology evidence="1">Lipid-anchor</topology>
        <topology evidence="1">GPI-anchor</topology>
    </subcellularLocation>
</comment>
<evidence type="ECO:0000256" key="6">
    <source>
        <dbReference type="ARBA" id="ARBA00023136"/>
    </source>
</evidence>
<keyword evidence="2" id="KW-1003">Cell membrane</keyword>
<keyword evidence="5" id="KW-0654">Proteoglycan</keyword>
<dbReference type="GeneID" id="104769129"/>
<accession>A0ABM0XVE8</accession>
<gene>
    <name evidence="15" type="primary">LOC104769129</name>
</gene>
<evidence type="ECO:0000256" key="3">
    <source>
        <dbReference type="ARBA" id="ARBA00022622"/>
    </source>
</evidence>
<evidence type="ECO:0000256" key="9">
    <source>
        <dbReference type="ARBA" id="ARBA00025294"/>
    </source>
</evidence>
<keyword evidence="4 13" id="KW-0732">Signal</keyword>
<dbReference type="PANTHER" id="PTHR36321:SF16">
    <property type="entry name" value="GENOME ASSEMBLY, CHROMOSOME: A02"/>
    <property type="match status" value="1"/>
</dbReference>
<keyword evidence="14" id="KW-1185">Reference proteome</keyword>
<evidence type="ECO:0000256" key="2">
    <source>
        <dbReference type="ARBA" id="ARBA00022475"/>
    </source>
</evidence>
<keyword evidence="7" id="KW-0325">Glycoprotein</keyword>
<keyword evidence="6 12" id="KW-0472">Membrane</keyword>
<keyword evidence="12" id="KW-1133">Transmembrane helix</keyword>
<evidence type="ECO:0000256" key="1">
    <source>
        <dbReference type="ARBA" id="ARBA00004609"/>
    </source>
</evidence>
<evidence type="ECO:0000256" key="11">
    <source>
        <dbReference type="SAM" id="MobiDB-lite"/>
    </source>
</evidence>
<feature type="compositionally biased region" description="Low complexity" evidence="11">
    <location>
        <begin position="41"/>
        <end position="86"/>
    </location>
</feature>
<evidence type="ECO:0000256" key="10">
    <source>
        <dbReference type="ARBA" id="ARBA00025756"/>
    </source>
</evidence>
<feature type="transmembrane region" description="Helical" evidence="12">
    <location>
        <begin position="95"/>
        <end position="112"/>
    </location>
</feature>
<dbReference type="Proteomes" id="UP000694864">
    <property type="component" value="Chromosome 20"/>
</dbReference>
<evidence type="ECO:0000256" key="7">
    <source>
        <dbReference type="ARBA" id="ARBA00023180"/>
    </source>
</evidence>
<reference evidence="14" key="1">
    <citation type="journal article" date="2014" name="Nat. Commun.">
        <title>The emerging biofuel crop Camelina sativa retains a highly undifferentiated hexaploid genome structure.</title>
        <authorList>
            <person name="Kagale S."/>
            <person name="Koh C."/>
            <person name="Nixon J."/>
            <person name="Bollina V."/>
            <person name="Clarke W.E."/>
            <person name="Tuteja R."/>
            <person name="Spillane C."/>
            <person name="Robinson S.J."/>
            <person name="Links M.G."/>
            <person name="Clarke C."/>
            <person name="Higgins E.E."/>
            <person name="Huebert T."/>
            <person name="Sharpe A.G."/>
            <person name="Parkin I.A."/>
        </authorList>
    </citation>
    <scope>NUCLEOTIDE SEQUENCE [LARGE SCALE GENOMIC DNA]</scope>
    <source>
        <strain evidence="14">cv. DH55</strain>
    </source>
</reference>